<protein>
    <submittedName>
        <fullName evidence="3">Glycosyltransferase family 1 protein</fullName>
    </submittedName>
</protein>
<evidence type="ECO:0000313" key="3">
    <source>
        <dbReference type="EMBL" id="AYO31440.1"/>
    </source>
</evidence>
<keyword evidence="3" id="KW-0808">Transferase</keyword>
<dbReference type="Pfam" id="PF00534">
    <property type="entry name" value="Glycos_transf_1"/>
    <property type="match status" value="1"/>
</dbReference>
<feature type="domain" description="Glycosyl transferase family 1" evidence="1">
    <location>
        <begin position="187"/>
        <end position="361"/>
    </location>
</feature>
<proteinExistence type="predicted"/>
<name>A0A3G2R7L7_9FIRM</name>
<dbReference type="GO" id="GO:0016757">
    <property type="term" value="F:glycosyltransferase activity"/>
    <property type="evidence" value="ECO:0007669"/>
    <property type="project" value="InterPro"/>
</dbReference>
<dbReference type="SUPFAM" id="SSF53756">
    <property type="entry name" value="UDP-Glycosyltransferase/glycogen phosphorylase"/>
    <property type="match status" value="1"/>
</dbReference>
<dbReference type="CDD" id="cd03808">
    <property type="entry name" value="GT4_CapM-like"/>
    <property type="match status" value="1"/>
</dbReference>
<accession>A0A3G2R7L7</accession>
<evidence type="ECO:0000259" key="1">
    <source>
        <dbReference type="Pfam" id="PF00534"/>
    </source>
</evidence>
<dbReference type="KEGG" id="bacg:D2962_13275"/>
<keyword evidence="4" id="KW-1185">Reference proteome</keyword>
<evidence type="ECO:0000313" key="4">
    <source>
        <dbReference type="Proteomes" id="UP000280960"/>
    </source>
</evidence>
<sequence length="390" mass="44974">MPKILQVCAVDFTVKNLLLPLIDRLEEEGFEVEISCSRGQASIELEKKGYVFRYVKIDRKINPISNIKTIWNLYKIMKHYKYDIVHVHTPVASVLGRIAAKLAGIPIIIYTAHGFYFHDNMSKLSYKIFASIEKIMGRYFTDYIFTQSREDYDTAIRLGIINKDKIACISNGIDIDRFNPENVRIDINEYKDSLELPSKSKVVCFIGRLVKEKGILDLLEAFKYLIDDYSDLYLMIVGDASLSERDIETKQKIEHYLSNDKYKDRIILTGSRNDIPELLKISDIFILPSYREGMPRSIIEAMAMGKPVIATNIRGCREEVVDGETGFLVNVNSPKEIYEAIRKLLDNQDLAQKFGTNGRKRAERYFNEQKVLDTEIEVIKTLLLKIKQVN</sequence>
<dbReference type="Gene3D" id="3.40.50.2000">
    <property type="entry name" value="Glycogen Phosphorylase B"/>
    <property type="match status" value="2"/>
</dbReference>
<dbReference type="Proteomes" id="UP000280960">
    <property type="component" value="Chromosome"/>
</dbReference>
<dbReference type="EMBL" id="CP033169">
    <property type="protein sequence ID" value="AYO31440.1"/>
    <property type="molecule type" value="Genomic_DNA"/>
</dbReference>
<organism evidence="3 4">
    <name type="scientific">Biomaibacter acetigenes</name>
    <dbReference type="NCBI Taxonomy" id="2316383"/>
    <lineage>
        <taxon>Bacteria</taxon>
        <taxon>Bacillati</taxon>
        <taxon>Bacillota</taxon>
        <taxon>Clostridia</taxon>
        <taxon>Thermosediminibacterales</taxon>
        <taxon>Tepidanaerobacteraceae</taxon>
        <taxon>Biomaibacter</taxon>
    </lineage>
</organism>
<reference evidence="3 4" key="1">
    <citation type="submission" date="2018-10" db="EMBL/GenBank/DDBJ databases">
        <authorList>
            <person name="Zhang X."/>
        </authorList>
    </citation>
    <scope>NUCLEOTIDE SEQUENCE [LARGE SCALE GENOMIC DNA]</scope>
    <source>
        <strain evidence="3 4">SK-G1</strain>
    </source>
</reference>
<dbReference type="RefSeq" id="WP_122015255.1">
    <property type="nucleotide sequence ID" value="NZ_CP033169.1"/>
</dbReference>
<dbReference type="InterPro" id="IPR001296">
    <property type="entry name" value="Glyco_trans_1"/>
</dbReference>
<dbReference type="AlphaFoldDB" id="A0A3G2R7L7"/>
<dbReference type="PANTHER" id="PTHR12526">
    <property type="entry name" value="GLYCOSYLTRANSFERASE"/>
    <property type="match status" value="1"/>
</dbReference>
<dbReference type="Pfam" id="PF13439">
    <property type="entry name" value="Glyco_transf_4"/>
    <property type="match status" value="1"/>
</dbReference>
<feature type="domain" description="Glycosyltransferase subfamily 4-like N-terminal" evidence="2">
    <location>
        <begin position="21"/>
        <end position="177"/>
    </location>
</feature>
<evidence type="ECO:0000259" key="2">
    <source>
        <dbReference type="Pfam" id="PF13439"/>
    </source>
</evidence>
<gene>
    <name evidence="3" type="ORF">D2962_13275</name>
</gene>
<dbReference type="InterPro" id="IPR028098">
    <property type="entry name" value="Glyco_trans_4-like_N"/>
</dbReference>